<evidence type="ECO:0000313" key="3">
    <source>
        <dbReference type="Proteomes" id="UP000244924"/>
    </source>
</evidence>
<name>A0A2R8B433_9RHOB</name>
<sequence length="103" mass="11312">MRPLVTPFEFWRAAFLMGTIAVEAQVVIAMRLFGLAGMWHLGPSERRRMVAEKRAAIGDAWIASGRAALAGRGPFAQAGAALAPVRRRTKANRKRLTRKGLRA</sequence>
<keyword evidence="3" id="KW-1185">Reference proteome</keyword>
<keyword evidence="1" id="KW-1133">Transmembrane helix</keyword>
<keyword evidence="1" id="KW-0812">Transmembrane</keyword>
<accession>A0A2R8B433</accession>
<evidence type="ECO:0008006" key="4">
    <source>
        <dbReference type="Google" id="ProtNLM"/>
    </source>
</evidence>
<evidence type="ECO:0000313" key="2">
    <source>
        <dbReference type="EMBL" id="SPH17384.1"/>
    </source>
</evidence>
<reference evidence="2 3" key="1">
    <citation type="submission" date="2018-03" db="EMBL/GenBank/DDBJ databases">
        <authorList>
            <person name="Keele B.F."/>
        </authorList>
    </citation>
    <scope>NUCLEOTIDE SEQUENCE [LARGE SCALE GENOMIC DNA]</scope>
    <source>
        <strain evidence="2 3">CECT 8626</strain>
    </source>
</reference>
<protein>
    <recommendedName>
        <fullName evidence="4">Antifreeze protein</fullName>
    </recommendedName>
</protein>
<proteinExistence type="predicted"/>
<dbReference type="Proteomes" id="UP000244924">
    <property type="component" value="Unassembled WGS sequence"/>
</dbReference>
<dbReference type="AlphaFoldDB" id="A0A2R8B433"/>
<evidence type="ECO:0000256" key="1">
    <source>
        <dbReference type="SAM" id="Phobius"/>
    </source>
</evidence>
<dbReference type="RefSeq" id="WP_245890752.1">
    <property type="nucleotide sequence ID" value="NZ_OMOQ01000001.1"/>
</dbReference>
<feature type="transmembrane region" description="Helical" evidence="1">
    <location>
        <begin position="12"/>
        <end position="39"/>
    </location>
</feature>
<gene>
    <name evidence="2" type="ORF">DEA8626_00902</name>
</gene>
<organism evidence="2 3">
    <name type="scientific">Albidovulum aquaemixtae</name>
    <dbReference type="NCBI Taxonomy" id="1542388"/>
    <lineage>
        <taxon>Bacteria</taxon>
        <taxon>Pseudomonadati</taxon>
        <taxon>Pseudomonadota</taxon>
        <taxon>Alphaproteobacteria</taxon>
        <taxon>Rhodobacterales</taxon>
        <taxon>Paracoccaceae</taxon>
        <taxon>Albidovulum</taxon>
    </lineage>
</organism>
<dbReference type="EMBL" id="OMOQ01000001">
    <property type="protein sequence ID" value="SPH17384.1"/>
    <property type="molecule type" value="Genomic_DNA"/>
</dbReference>
<keyword evidence="1" id="KW-0472">Membrane</keyword>